<organism evidence="2 4">
    <name type="scientific">Mesotoga infera</name>
    <dbReference type="NCBI Taxonomy" id="1236046"/>
    <lineage>
        <taxon>Bacteria</taxon>
        <taxon>Thermotogati</taxon>
        <taxon>Thermotogota</taxon>
        <taxon>Thermotogae</taxon>
        <taxon>Kosmotogales</taxon>
        <taxon>Kosmotogaceae</taxon>
        <taxon>Mesotoga</taxon>
    </lineage>
</organism>
<dbReference type="Gene3D" id="3.70.10.10">
    <property type="match status" value="1"/>
</dbReference>
<accession>A0A101H177</accession>
<evidence type="ECO:0000313" key="6">
    <source>
        <dbReference type="Proteomes" id="UP000264215"/>
    </source>
</evidence>
<evidence type="ECO:0000313" key="2">
    <source>
        <dbReference type="EMBL" id="KUK68479.1"/>
    </source>
</evidence>
<comment type="caution">
    <text evidence="2">The sequence shown here is derived from an EMBL/GenBank/DDBJ whole genome shotgun (WGS) entry which is preliminary data.</text>
</comment>
<reference evidence="1 6" key="3">
    <citation type="journal article" date="2018" name="Nat. Biotechnol.">
        <title>A standardized bacterial taxonomy based on genome phylogeny substantially revises the tree of life.</title>
        <authorList>
            <person name="Parks D.H."/>
            <person name="Chuvochina M."/>
            <person name="Waite D.W."/>
            <person name="Rinke C."/>
            <person name="Skarshewski A."/>
            <person name="Chaumeil P.A."/>
            <person name="Hugenholtz P."/>
        </authorList>
    </citation>
    <scope>NUCLEOTIDE SEQUENCE [LARGE SCALE GENOMIC DNA]</scope>
    <source>
        <strain evidence="1">UBA9905</strain>
    </source>
</reference>
<evidence type="ECO:0000313" key="3">
    <source>
        <dbReference type="EMBL" id="KUK91039.1"/>
    </source>
</evidence>
<name>A0A101H177_9BACT</name>
<dbReference type="EMBL" id="LGGH01000011">
    <property type="protein sequence ID" value="KUK68479.1"/>
    <property type="molecule type" value="Genomic_DNA"/>
</dbReference>
<dbReference type="Proteomes" id="UP000055014">
    <property type="component" value="Unassembled WGS sequence"/>
</dbReference>
<dbReference type="Gene3D" id="3.10.150.10">
    <property type="entry name" value="DNA Polymerase III, subunit A, domain 2"/>
    <property type="match status" value="1"/>
</dbReference>
<evidence type="ECO:0000313" key="4">
    <source>
        <dbReference type="Proteomes" id="UP000054260"/>
    </source>
</evidence>
<dbReference type="Proteomes" id="UP000054260">
    <property type="component" value="Unassembled WGS sequence"/>
</dbReference>
<sequence>MNFRLVSSDYSKLIDLFGRVSGTVEPSYRYFQIYYRRGLKFFATDGCLKLEFSSSLPVDPFAGVYSVPVDYARALKSSEEKSFVSFSSEGETIEIKTDSETLSLQKARSDAIPAMERKFEFSSRFPLKEFNESLNFVSAASMEGDTVEIFSKGSETVLAASAGRLVLLSILEYEPRTDFHFSLQYVTVRHLVKTLELLKTEELDAGSGISDFGLKAGSLLFSICTDETEFPKPPSFLFFETASGVGVQRKAFLSALRKITRLSRRGFSVLMISDGKKLKLFLKAGSLRYDCEIAAFSGEEFVIQVDPRKLQSALSRINDSLILLLMRKGNLLMAGKKSKKYLLIPLIN</sequence>
<proteinExistence type="predicted"/>
<evidence type="ECO:0000313" key="5">
    <source>
        <dbReference type="Proteomes" id="UP000055014"/>
    </source>
</evidence>
<protein>
    <recommendedName>
        <fullName evidence="7">DNA polymerase III subunit beta</fullName>
    </recommendedName>
</protein>
<dbReference type="Proteomes" id="UP000264215">
    <property type="component" value="Unassembled WGS sequence"/>
</dbReference>
<evidence type="ECO:0000313" key="1">
    <source>
        <dbReference type="EMBL" id="HCO69205.1"/>
    </source>
</evidence>
<dbReference type="EMBL" id="DQBS01000034">
    <property type="protein sequence ID" value="HCO69205.1"/>
    <property type="molecule type" value="Genomic_DNA"/>
</dbReference>
<evidence type="ECO:0008006" key="7">
    <source>
        <dbReference type="Google" id="ProtNLM"/>
    </source>
</evidence>
<reference evidence="2" key="1">
    <citation type="journal article" date="2015" name="MBio">
        <title>Genome-resolved metagenomic analysis reveals roles for candidate phyla and other microbial community members in biogeochemical transformations in oil reservoirs.</title>
        <authorList>
            <person name="Hu P."/>
            <person name="Tom L."/>
            <person name="Singh A."/>
            <person name="Thomas B.C."/>
            <person name="Baker B.J."/>
            <person name="Piceno Y.M."/>
            <person name="Andersen G.L."/>
            <person name="Banfield J.F."/>
        </authorList>
    </citation>
    <scope>NUCLEOTIDE SEQUENCE [LARGE SCALE GENOMIC DNA]</scope>
    <source>
        <strain evidence="2">46_47</strain>
        <strain evidence="3">46_70</strain>
    </source>
</reference>
<dbReference type="AlphaFoldDB" id="A0A101H177"/>
<dbReference type="PATRIC" id="fig|1236046.5.peg.1209"/>
<dbReference type="EMBL" id="LGGW01000011">
    <property type="protein sequence ID" value="KUK91039.1"/>
    <property type="molecule type" value="Genomic_DNA"/>
</dbReference>
<gene>
    <name evidence="1" type="ORF">DIT26_01240</name>
    <name evidence="2" type="ORF">XD86_0161</name>
    <name evidence="3" type="ORF">XE02_0257</name>
</gene>
<reference evidence="4 5" key="2">
    <citation type="journal article" date="2015" name="MBio">
        <title>Genome-Resolved Metagenomic Analysis Reveals Roles for Candidate Phyla and Other Microbial Community Members in Biogeochemical Transformations in Oil Reservoirs.</title>
        <authorList>
            <person name="Hu P."/>
            <person name="Tom L."/>
            <person name="Singh A."/>
            <person name="Thomas B.C."/>
            <person name="Baker B.J."/>
            <person name="Piceno Y.M."/>
            <person name="Andersen G.L."/>
            <person name="Banfield J.F."/>
        </authorList>
    </citation>
    <scope>NUCLEOTIDE SEQUENCE [LARGE SCALE GENOMIC DNA]</scope>
</reference>